<evidence type="ECO:0008006" key="2">
    <source>
        <dbReference type="Google" id="ProtNLM"/>
    </source>
</evidence>
<name>A0A6J7X5L4_9CAUD</name>
<dbReference type="EMBL" id="LR798339">
    <property type="protein sequence ID" value="CAB5224963.1"/>
    <property type="molecule type" value="Genomic_DNA"/>
</dbReference>
<protein>
    <recommendedName>
        <fullName evidence="2">Lipoprotein</fullName>
    </recommendedName>
</protein>
<sequence>MISKLKLSKLGPVAVMLWLTGCVKDSPVPARYLYPPNREILELQAGQTYTAPAAQKWHSDARYQRLELDLLNAVSTAKQAQHR</sequence>
<reference evidence="1" key="1">
    <citation type="submission" date="2020-05" db="EMBL/GenBank/DDBJ databases">
        <authorList>
            <person name="Chiriac C."/>
            <person name="Salcher M."/>
            <person name="Ghai R."/>
            <person name="Kavagutti S V."/>
        </authorList>
    </citation>
    <scope>NUCLEOTIDE SEQUENCE</scope>
</reference>
<accession>A0A6J7X5L4</accession>
<organism evidence="1">
    <name type="scientific">uncultured Caudovirales phage</name>
    <dbReference type="NCBI Taxonomy" id="2100421"/>
    <lineage>
        <taxon>Viruses</taxon>
        <taxon>Duplodnaviria</taxon>
        <taxon>Heunggongvirae</taxon>
        <taxon>Uroviricota</taxon>
        <taxon>Caudoviricetes</taxon>
        <taxon>Peduoviridae</taxon>
        <taxon>Maltschvirus</taxon>
        <taxon>Maltschvirus maltsch</taxon>
    </lineage>
</organism>
<gene>
    <name evidence="1" type="ORF">UFOVP742_52</name>
</gene>
<proteinExistence type="predicted"/>
<evidence type="ECO:0000313" key="1">
    <source>
        <dbReference type="EMBL" id="CAB5224963.1"/>
    </source>
</evidence>
<dbReference type="PROSITE" id="PS51257">
    <property type="entry name" value="PROKAR_LIPOPROTEIN"/>
    <property type="match status" value="1"/>
</dbReference>